<dbReference type="EMBL" id="JBBXMP010000037">
    <property type="protein sequence ID" value="KAL0066232.1"/>
    <property type="molecule type" value="Genomic_DNA"/>
</dbReference>
<accession>A0ABR2ZYW2</accession>
<sequence length="292" mass="32983">MPSSRLIEILSVLDASHHIQYLNISHNKYVSVKTLRAILEAHPHIHRLVLYDTSISRDDLNSMLEQERHLFFGVDELIHPSLFSSNDRERRYSAFSFFFSVPGHVPTSHKAALTSTPLLIPSVVLQSVADLIKSWIAAYEMDGIEGGQFAEVARTMPMLAGGSFPEGWMFVLILSSIWSGEPCLYGFIRTTANRKKSVYNLTSFVAELKAEGYPEPPASLVEEIEELEERLKEIVALDSQSGLFAREIFSDLGKDPLALLPLTEASLDKFMQSQVHRNYSRSQLKLEQTHYL</sequence>
<evidence type="ECO:0000313" key="2">
    <source>
        <dbReference type="Proteomes" id="UP001437256"/>
    </source>
</evidence>
<dbReference type="Proteomes" id="UP001437256">
    <property type="component" value="Unassembled WGS sequence"/>
</dbReference>
<protein>
    <submittedName>
        <fullName evidence="1">Uncharacterized protein</fullName>
    </submittedName>
</protein>
<organism evidence="1 2">
    <name type="scientific">Marasmius tenuissimus</name>
    <dbReference type="NCBI Taxonomy" id="585030"/>
    <lineage>
        <taxon>Eukaryota</taxon>
        <taxon>Fungi</taxon>
        <taxon>Dikarya</taxon>
        <taxon>Basidiomycota</taxon>
        <taxon>Agaricomycotina</taxon>
        <taxon>Agaricomycetes</taxon>
        <taxon>Agaricomycetidae</taxon>
        <taxon>Agaricales</taxon>
        <taxon>Marasmiineae</taxon>
        <taxon>Marasmiaceae</taxon>
        <taxon>Marasmius</taxon>
    </lineage>
</organism>
<evidence type="ECO:0000313" key="1">
    <source>
        <dbReference type="EMBL" id="KAL0066232.1"/>
    </source>
</evidence>
<proteinExistence type="predicted"/>
<keyword evidence="2" id="KW-1185">Reference proteome</keyword>
<gene>
    <name evidence="1" type="ORF">AAF712_006662</name>
</gene>
<name>A0ABR2ZYW2_9AGAR</name>
<comment type="caution">
    <text evidence="1">The sequence shown here is derived from an EMBL/GenBank/DDBJ whole genome shotgun (WGS) entry which is preliminary data.</text>
</comment>
<reference evidence="1 2" key="1">
    <citation type="submission" date="2024-05" db="EMBL/GenBank/DDBJ databases">
        <title>A draft genome resource for the thread blight pathogen Marasmius tenuissimus strain MS-2.</title>
        <authorList>
            <person name="Yulfo-Soto G.E."/>
            <person name="Baruah I.K."/>
            <person name="Amoako-Attah I."/>
            <person name="Bukari Y."/>
            <person name="Meinhardt L.W."/>
            <person name="Bailey B.A."/>
            <person name="Cohen S.P."/>
        </authorList>
    </citation>
    <scope>NUCLEOTIDE SEQUENCE [LARGE SCALE GENOMIC DNA]</scope>
    <source>
        <strain evidence="1 2">MS-2</strain>
    </source>
</reference>